<dbReference type="Proteomes" id="UP000320722">
    <property type="component" value="Chromosome"/>
</dbReference>
<gene>
    <name evidence="3" type="primary">xcpT_12</name>
    <name evidence="3" type="ORF">V6x_07670</name>
</gene>
<accession>A0A517W744</accession>
<dbReference type="InterPro" id="IPR011453">
    <property type="entry name" value="DUF1559"/>
</dbReference>
<dbReference type="PROSITE" id="PS00409">
    <property type="entry name" value="PROKAR_NTER_METHYL"/>
    <property type="match status" value="1"/>
</dbReference>
<dbReference type="InterPro" id="IPR045584">
    <property type="entry name" value="Pilin-like"/>
</dbReference>
<evidence type="ECO:0000313" key="3">
    <source>
        <dbReference type="EMBL" id="QDU01088.1"/>
    </source>
</evidence>
<dbReference type="NCBIfam" id="TIGR04294">
    <property type="entry name" value="pre_pil_HX9DG"/>
    <property type="match status" value="1"/>
</dbReference>
<dbReference type="Pfam" id="PF07963">
    <property type="entry name" value="N_methyl"/>
    <property type="match status" value="1"/>
</dbReference>
<reference evidence="3 4" key="1">
    <citation type="submission" date="2019-02" db="EMBL/GenBank/DDBJ databases">
        <title>Deep-cultivation of Planctomycetes and their phenomic and genomic characterization uncovers novel biology.</title>
        <authorList>
            <person name="Wiegand S."/>
            <person name="Jogler M."/>
            <person name="Boedeker C."/>
            <person name="Pinto D."/>
            <person name="Vollmers J."/>
            <person name="Rivas-Marin E."/>
            <person name="Kohn T."/>
            <person name="Peeters S.H."/>
            <person name="Heuer A."/>
            <person name="Rast P."/>
            <person name="Oberbeckmann S."/>
            <person name="Bunk B."/>
            <person name="Jeske O."/>
            <person name="Meyerdierks A."/>
            <person name="Storesund J.E."/>
            <person name="Kallscheuer N."/>
            <person name="Luecker S."/>
            <person name="Lage O.M."/>
            <person name="Pohl T."/>
            <person name="Merkel B.J."/>
            <person name="Hornburger P."/>
            <person name="Mueller R.-W."/>
            <person name="Bruemmer F."/>
            <person name="Labrenz M."/>
            <person name="Spormann A.M."/>
            <person name="Op den Camp H."/>
            <person name="Overmann J."/>
            <person name="Amann R."/>
            <person name="Jetten M.S.M."/>
            <person name="Mascher T."/>
            <person name="Medema M.H."/>
            <person name="Devos D.P."/>
            <person name="Kaster A.-K."/>
            <person name="Ovreas L."/>
            <person name="Rohde M."/>
            <person name="Galperin M.Y."/>
            <person name="Jogler C."/>
        </authorList>
    </citation>
    <scope>NUCLEOTIDE SEQUENCE [LARGE SCALE GENOMIC DNA]</scope>
    <source>
        <strain evidence="3 4">V6</strain>
    </source>
</reference>
<dbReference type="NCBIfam" id="TIGR02532">
    <property type="entry name" value="IV_pilin_GFxxxE"/>
    <property type="match status" value="1"/>
</dbReference>
<protein>
    <submittedName>
        <fullName evidence="3">Type II secretion system protein G</fullName>
    </submittedName>
</protein>
<dbReference type="InterPro" id="IPR027558">
    <property type="entry name" value="Pre_pil_HX9DG_C"/>
</dbReference>
<evidence type="ECO:0000256" key="1">
    <source>
        <dbReference type="SAM" id="Phobius"/>
    </source>
</evidence>
<sequence>MRKHISISQKTSHSGFTLVELLVVMAIIAVLASMLLPAIQRAREAARQTQCINNLKQIALATMNYESTFRSFPSGWIEAMPVDTSGQQVGGPLNAELVFENFDHIIIPVDTFDTSSQPRERVTQWGLGGWHVSPWWGWQALILAEMNAVTVDVDFTLNKFSDDSKQASTVPIDSYVCPSASLPSDRPKGLGYCNYRGVGGLLTGYSSLSPYCAQFRGGIFGPNSATRMRDIQDGESNTLLFGESAFGFWADSHSAVSAAVFDPNADPSTDPPVFHEGNNFDGRPFITQPIYLTFGSWHDGVAHFALADGSARGMAKNIDARLFYSLSTRNGNERITTEW</sequence>
<evidence type="ECO:0000313" key="4">
    <source>
        <dbReference type="Proteomes" id="UP000320722"/>
    </source>
</evidence>
<keyword evidence="1" id="KW-0812">Transmembrane</keyword>
<dbReference type="SUPFAM" id="SSF54523">
    <property type="entry name" value="Pili subunits"/>
    <property type="match status" value="1"/>
</dbReference>
<dbReference type="Gene3D" id="3.30.700.10">
    <property type="entry name" value="Glycoprotein, Type 4 Pilin"/>
    <property type="match status" value="1"/>
</dbReference>
<dbReference type="PANTHER" id="PTHR30093:SF2">
    <property type="entry name" value="TYPE II SECRETION SYSTEM PROTEIN H"/>
    <property type="match status" value="1"/>
</dbReference>
<feature type="domain" description="DUF1559" evidence="2">
    <location>
        <begin position="40"/>
        <end position="320"/>
    </location>
</feature>
<keyword evidence="1" id="KW-1133">Transmembrane helix</keyword>
<dbReference type="InterPro" id="IPR012902">
    <property type="entry name" value="N_methyl_site"/>
</dbReference>
<evidence type="ECO:0000259" key="2">
    <source>
        <dbReference type="Pfam" id="PF07596"/>
    </source>
</evidence>
<dbReference type="Pfam" id="PF07596">
    <property type="entry name" value="SBP_bac_10"/>
    <property type="match status" value="1"/>
</dbReference>
<organism evidence="3 4">
    <name type="scientific">Gimesia chilikensis</name>
    <dbReference type="NCBI Taxonomy" id="2605989"/>
    <lineage>
        <taxon>Bacteria</taxon>
        <taxon>Pseudomonadati</taxon>
        <taxon>Planctomycetota</taxon>
        <taxon>Planctomycetia</taxon>
        <taxon>Planctomycetales</taxon>
        <taxon>Planctomycetaceae</taxon>
        <taxon>Gimesia</taxon>
    </lineage>
</organism>
<dbReference type="EMBL" id="CP036347">
    <property type="protein sequence ID" value="QDU01088.1"/>
    <property type="molecule type" value="Genomic_DNA"/>
</dbReference>
<feature type="transmembrane region" description="Helical" evidence="1">
    <location>
        <begin position="21"/>
        <end position="39"/>
    </location>
</feature>
<proteinExistence type="predicted"/>
<dbReference type="AlphaFoldDB" id="A0A517W744"/>
<keyword evidence="1" id="KW-0472">Membrane</keyword>
<dbReference type="RefSeq" id="WP_145036745.1">
    <property type="nucleotide sequence ID" value="NZ_CP036347.1"/>
</dbReference>
<dbReference type="PANTHER" id="PTHR30093">
    <property type="entry name" value="GENERAL SECRETION PATHWAY PROTEIN G"/>
    <property type="match status" value="1"/>
</dbReference>
<name>A0A517W744_9PLAN</name>